<organism evidence="2">
    <name type="scientific">Diabrotica virgifera virgifera</name>
    <name type="common">western corn rootworm</name>
    <dbReference type="NCBI Taxonomy" id="50390"/>
    <lineage>
        <taxon>Eukaryota</taxon>
        <taxon>Metazoa</taxon>
        <taxon>Ecdysozoa</taxon>
        <taxon>Arthropoda</taxon>
        <taxon>Hexapoda</taxon>
        <taxon>Insecta</taxon>
        <taxon>Pterygota</taxon>
        <taxon>Neoptera</taxon>
        <taxon>Endopterygota</taxon>
        <taxon>Coleoptera</taxon>
        <taxon>Polyphaga</taxon>
        <taxon>Cucujiformia</taxon>
        <taxon>Chrysomeloidea</taxon>
        <taxon>Chrysomelidae</taxon>
        <taxon>Galerucinae</taxon>
        <taxon>Diabroticina</taxon>
        <taxon>Diabroticites</taxon>
        <taxon>Diabrotica</taxon>
    </lineage>
</organism>
<keyword evidence="1" id="KW-0812">Transmembrane</keyword>
<gene>
    <name evidence="2" type="primary">LOC114345303</name>
</gene>
<dbReference type="RefSeq" id="XP_028151925.1">
    <property type="nucleotide sequence ID" value="XM_028296124.1"/>
</dbReference>
<reference evidence="2" key="1">
    <citation type="submission" date="2025-08" db="UniProtKB">
        <authorList>
            <consortium name="RefSeq"/>
        </authorList>
    </citation>
    <scope>IDENTIFICATION</scope>
    <source>
        <tissue evidence="2">Whole insect</tissue>
    </source>
</reference>
<protein>
    <submittedName>
        <fullName evidence="2">Uncharacterized protein LOC114345303</fullName>
    </submittedName>
</protein>
<dbReference type="AlphaFoldDB" id="A0A6P7H7L7"/>
<evidence type="ECO:0000313" key="2">
    <source>
        <dbReference type="RefSeq" id="XP_028151925.1"/>
    </source>
</evidence>
<name>A0A6P7H7L7_DIAVI</name>
<keyword evidence="1" id="KW-0472">Membrane</keyword>
<proteinExistence type="predicted"/>
<evidence type="ECO:0000256" key="1">
    <source>
        <dbReference type="SAM" id="Phobius"/>
    </source>
</evidence>
<keyword evidence="1" id="KW-1133">Transmembrane helix</keyword>
<dbReference type="InParanoid" id="A0A6P7H7L7"/>
<feature type="non-terminal residue" evidence="2">
    <location>
        <position position="163"/>
    </location>
</feature>
<sequence>MGEKLDKFLLLMWKNWLLQYRKPIQTIIEIVAPVLFSFLLVYIRSLSDPTYEHERIYKPFCAFEGNFNLSLPLFCNDPDAVQAGPSLFSSMQTGDSNFSLTILYTAPEDKYYDDVIGFFKLIPRVNTQRVISSGELERISLAGNSSYYGIEFGGDRDNVEVNI</sequence>
<accession>A0A6P7H7L7</accession>
<feature type="transmembrane region" description="Helical" evidence="1">
    <location>
        <begin position="24"/>
        <end position="43"/>
    </location>
</feature>